<evidence type="ECO:0000313" key="1">
    <source>
        <dbReference type="EMBL" id="MZS89549.1"/>
    </source>
</evidence>
<dbReference type="EMBL" id="WWVF01000019">
    <property type="protein sequence ID" value="MZS89549.1"/>
    <property type="molecule type" value="Genomic_DNA"/>
</dbReference>
<protein>
    <submittedName>
        <fullName evidence="1">Uncharacterized protein</fullName>
    </submittedName>
</protein>
<proteinExistence type="predicted"/>
<organism evidence="1 2">
    <name type="scientific">Blautia wexlerae</name>
    <dbReference type="NCBI Taxonomy" id="418240"/>
    <lineage>
        <taxon>Bacteria</taxon>
        <taxon>Bacillati</taxon>
        <taxon>Bacillota</taxon>
        <taxon>Clostridia</taxon>
        <taxon>Lachnospirales</taxon>
        <taxon>Lachnospiraceae</taxon>
        <taxon>Blautia</taxon>
    </lineage>
</organism>
<dbReference type="AlphaFoldDB" id="A0A6L8XUE5"/>
<sequence length="119" mass="13089">MAKRILWSGNTTLPAPTEITVNDEIIWSSNTGRSASGEMIGDVIAQKKNISIKWGVLTESELVIIKNVLTAGYFPFSFHDDGIDLTISSYRGTLSKEQLGWLGDGIFYYKSASVSVIQK</sequence>
<gene>
    <name evidence="1" type="ORF">GT712_10815</name>
</gene>
<name>A0A6L8XUE5_9FIRM</name>
<dbReference type="RefSeq" id="WP_161276265.1">
    <property type="nucleotide sequence ID" value="NZ_WWUZ01000006.1"/>
</dbReference>
<reference evidence="1 2" key="1">
    <citation type="journal article" date="2019" name="Nat. Med.">
        <title>A library of human gut bacterial isolates paired with longitudinal multiomics data enables mechanistic microbiome research.</title>
        <authorList>
            <person name="Poyet M."/>
            <person name="Groussin M."/>
            <person name="Gibbons S.M."/>
            <person name="Avila-Pacheco J."/>
            <person name="Jiang X."/>
            <person name="Kearney S.M."/>
            <person name="Perrotta A.R."/>
            <person name="Berdy B."/>
            <person name="Zhao S."/>
            <person name="Lieberman T.D."/>
            <person name="Swanson P.K."/>
            <person name="Smith M."/>
            <person name="Roesemann S."/>
            <person name="Alexander J.E."/>
            <person name="Rich S.A."/>
            <person name="Livny J."/>
            <person name="Vlamakis H."/>
            <person name="Clish C."/>
            <person name="Bullock K."/>
            <person name="Deik A."/>
            <person name="Scott J."/>
            <person name="Pierce K.A."/>
            <person name="Xavier R.J."/>
            <person name="Alm E.J."/>
        </authorList>
    </citation>
    <scope>NUCLEOTIDE SEQUENCE [LARGE SCALE GENOMIC DNA]</scope>
    <source>
        <strain evidence="1 2">BIOML-A12</strain>
    </source>
</reference>
<evidence type="ECO:0000313" key="2">
    <source>
        <dbReference type="Proteomes" id="UP000477156"/>
    </source>
</evidence>
<dbReference type="Proteomes" id="UP000477156">
    <property type="component" value="Unassembled WGS sequence"/>
</dbReference>
<accession>A0A6L8XUE5</accession>
<comment type="caution">
    <text evidence="1">The sequence shown here is derived from an EMBL/GenBank/DDBJ whole genome shotgun (WGS) entry which is preliminary data.</text>
</comment>